<protein>
    <submittedName>
        <fullName evidence="1">Uncharacterized protein</fullName>
    </submittedName>
</protein>
<reference evidence="1 2" key="1">
    <citation type="submission" date="2017-11" db="EMBL/GenBank/DDBJ databases">
        <authorList>
            <person name="Han C.G."/>
        </authorList>
    </citation>
    <scope>NUCLEOTIDE SEQUENCE [LARGE SCALE GENOMIC DNA]</scope>
    <source>
        <strain evidence="1 2">A2</strain>
    </source>
</reference>
<dbReference type="AlphaFoldDB" id="A0A2J4YI45"/>
<reference evidence="1 2" key="2">
    <citation type="submission" date="2018-01" db="EMBL/GenBank/DDBJ databases">
        <title>Genomic study of Klebsiella pneumoniae.</title>
        <authorList>
            <person name="Yang Y."/>
            <person name="Bicalho R."/>
        </authorList>
    </citation>
    <scope>NUCLEOTIDE SEQUENCE [LARGE SCALE GENOMIC DNA]</scope>
    <source>
        <strain evidence="1 2">A2</strain>
    </source>
</reference>
<comment type="caution">
    <text evidence="1">The sequence shown here is derived from an EMBL/GenBank/DDBJ whole genome shotgun (WGS) entry which is preliminary data.</text>
</comment>
<dbReference type="Proteomes" id="UP000234661">
    <property type="component" value="Unassembled WGS sequence"/>
</dbReference>
<dbReference type="EMBL" id="PIET01001454">
    <property type="protein sequence ID" value="PLM50490.1"/>
    <property type="molecule type" value="Genomic_DNA"/>
</dbReference>
<accession>A0A2J4YI45</accession>
<gene>
    <name evidence="1" type="ORF">CWM85_31030</name>
</gene>
<name>A0A2J4YI45_9ENTR</name>
<dbReference type="RefSeq" id="WP_049100066.1">
    <property type="nucleotide sequence ID" value="NZ_CABHEL010000031.1"/>
</dbReference>
<evidence type="ECO:0000313" key="1">
    <source>
        <dbReference type="EMBL" id="PLM50490.1"/>
    </source>
</evidence>
<evidence type="ECO:0000313" key="2">
    <source>
        <dbReference type="Proteomes" id="UP000234661"/>
    </source>
</evidence>
<proteinExistence type="predicted"/>
<organism evidence="1 2">
    <name type="scientific">Klebsiella michiganensis</name>
    <dbReference type="NCBI Taxonomy" id="1134687"/>
    <lineage>
        <taxon>Bacteria</taxon>
        <taxon>Pseudomonadati</taxon>
        <taxon>Pseudomonadota</taxon>
        <taxon>Gammaproteobacteria</taxon>
        <taxon>Enterobacterales</taxon>
        <taxon>Enterobacteriaceae</taxon>
        <taxon>Klebsiella/Raoultella group</taxon>
        <taxon>Klebsiella</taxon>
    </lineage>
</organism>
<sequence length="94" mass="11244">MTFQRNIISPEERTEILDTINHWLHEQIFPYKRPSAQLCEQAITPINAFRIITNKKKFDLYFRFGQTWVKHEEKTIVIARIGFKISAMAMALRY</sequence>